<dbReference type="GO" id="GO:0003677">
    <property type="term" value="F:DNA binding"/>
    <property type="evidence" value="ECO:0007669"/>
    <property type="project" value="UniProtKB-KW"/>
</dbReference>
<evidence type="ECO:0000256" key="7">
    <source>
        <dbReference type="SAM" id="MobiDB-lite"/>
    </source>
</evidence>
<dbReference type="Gene3D" id="2.30.31.10">
    <property type="entry name" value="Transcriptional Coactivator Pc4, Chain A"/>
    <property type="match status" value="1"/>
</dbReference>
<protein>
    <submittedName>
        <fullName evidence="9">PC4-domain-containing protein</fullName>
    </submittedName>
</protein>
<dbReference type="OrthoDB" id="2505440at2759"/>
<dbReference type="AlphaFoldDB" id="A0A319EN54"/>
<sequence length="170" mass="18880">MPLRTKKRSSDAENDLMIDDGHSSTKKPKTKVSKESGDSDSVKTYAREGKFDSNGDRYWEISKARRVTVSSFRGKTMVNIREYYEKDGQELPGKKGISLPMDQFSSLVSLLPDIETALQENGESIPRPNYTSGNKMSVAEKGEDGDSGDLLDAENSRKNIEATSEDDSDE</sequence>
<dbReference type="GO" id="GO:0005634">
    <property type="term" value="C:nucleus"/>
    <property type="evidence" value="ECO:0007669"/>
    <property type="project" value="UniProtKB-SubCell"/>
</dbReference>
<dbReference type="InterPro" id="IPR045125">
    <property type="entry name" value="Sub1/Tcp4-like"/>
</dbReference>
<accession>A0A319EN54</accession>
<comment type="subcellular location">
    <subcellularLocation>
        <location evidence="1">Nucleus</location>
    </subcellularLocation>
</comment>
<keyword evidence="3" id="KW-0805">Transcription regulation</keyword>
<evidence type="ECO:0000313" key="9">
    <source>
        <dbReference type="EMBL" id="PYI09075.1"/>
    </source>
</evidence>
<evidence type="ECO:0000313" key="10">
    <source>
        <dbReference type="Proteomes" id="UP000248423"/>
    </source>
</evidence>
<comment type="similarity">
    <text evidence="2">Belongs to the transcriptional coactivator PC4 family.</text>
</comment>
<evidence type="ECO:0000256" key="2">
    <source>
        <dbReference type="ARBA" id="ARBA00009001"/>
    </source>
</evidence>
<dbReference type="GO" id="GO:0060261">
    <property type="term" value="P:positive regulation of transcription initiation by RNA polymerase II"/>
    <property type="evidence" value="ECO:0007669"/>
    <property type="project" value="InterPro"/>
</dbReference>
<dbReference type="Pfam" id="PF02229">
    <property type="entry name" value="PC4"/>
    <property type="match status" value="1"/>
</dbReference>
<dbReference type="InterPro" id="IPR003173">
    <property type="entry name" value="PC4_C"/>
</dbReference>
<dbReference type="PANTHER" id="PTHR13215">
    <property type="entry name" value="RNA POLYMERASE II TRANSCRIPTIONAL COACTIVATOR"/>
    <property type="match status" value="1"/>
</dbReference>
<feature type="domain" description="Transcriptional coactivator p15 (PC4) C-terminal" evidence="8">
    <location>
        <begin position="59"/>
        <end position="109"/>
    </location>
</feature>
<dbReference type="InterPro" id="IPR009044">
    <property type="entry name" value="ssDNA-bd_transcriptional_reg"/>
</dbReference>
<dbReference type="Proteomes" id="UP000248423">
    <property type="component" value="Unassembled WGS sequence"/>
</dbReference>
<evidence type="ECO:0000256" key="5">
    <source>
        <dbReference type="ARBA" id="ARBA00023163"/>
    </source>
</evidence>
<keyword evidence="6" id="KW-0539">Nucleus</keyword>
<evidence type="ECO:0000256" key="4">
    <source>
        <dbReference type="ARBA" id="ARBA00023125"/>
    </source>
</evidence>
<evidence type="ECO:0000256" key="6">
    <source>
        <dbReference type="ARBA" id="ARBA00023242"/>
    </source>
</evidence>
<evidence type="ECO:0000256" key="3">
    <source>
        <dbReference type="ARBA" id="ARBA00023015"/>
    </source>
</evidence>
<dbReference type="VEuPathDB" id="FungiDB:BO78DRAFT_395145"/>
<reference evidence="9 10" key="1">
    <citation type="submission" date="2018-02" db="EMBL/GenBank/DDBJ databases">
        <title>The genomes of Aspergillus section Nigri reveals drivers in fungal speciation.</title>
        <authorList>
            <consortium name="DOE Joint Genome Institute"/>
            <person name="Vesth T.C."/>
            <person name="Nybo J."/>
            <person name="Theobald S."/>
            <person name="Brandl J."/>
            <person name="Frisvad J.C."/>
            <person name="Nielsen K.F."/>
            <person name="Lyhne E.K."/>
            <person name="Kogle M.E."/>
            <person name="Kuo A."/>
            <person name="Riley R."/>
            <person name="Clum A."/>
            <person name="Nolan M."/>
            <person name="Lipzen A."/>
            <person name="Salamov A."/>
            <person name="Henrissat B."/>
            <person name="Wiebenga A."/>
            <person name="De vries R.P."/>
            <person name="Grigoriev I.V."/>
            <person name="Mortensen U.H."/>
            <person name="Andersen M.R."/>
            <person name="Baker S.E."/>
        </authorList>
    </citation>
    <scope>NUCLEOTIDE SEQUENCE [LARGE SCALE GENOMIC DNA]</scope>
    <source>
        <strain evidence="9 10">CBS 121057</strain>
    </source>
</reference>
<dbReference type="EMBL" id="KZ826330">
    <property type="protein sequence ID" value="PYI09075.1"/>
    <property type="molecule type" value="Genomic_DNA"/>
</dbReference>
<feature type="compositionally biased region" description="Basic and acidic residues" evidence="7">
    <location>
        <begin position="32"/>
        <end position="48"/>
    </location>
</feature>
<feature type="region of interest" description="Disordered" evidence="7">
    <location>
        <begin position="1"/>
        <end position="48"/>
    </location>
</feature>
<dbReference type="STRING" id="1448318.A0A319EN54"/>
<organism evidence="9 10">
    <name type="scientific">Aspergillus sclerotiicarbonarius (strain CBS 121057 / IBT 28362)</name>
    <dbReference type="NCBI Taxonomy" id="1448318"/>
    <lineage>
        <taxon>Eukaryota</taxon>
        <taxon>Fungi</taxon>
        <taxon>Dikarya</taxon>
        <taxon>Ascomycota</taxon>
        <taxon>Pezizomycotina</taxon>
        <taxon>Eurotiomycetes</taxon>
        <taxon>Eurotiomycetidae</taxon>
        <taxon>Eurotiales</taxon>
        <taxon>Aspergillaceae</taxon>
        <taxon>Aspergillus</taxon>
        <taxon>Aspergillus subgen. Circumdati</taxon>
    </lineage>
</organism>
<dbReference type="GO" id="GO:0003713">
    <property type="term" value="F:transcription coactivator activity"/>
    <property type="evidence" value="ECO:0007669"/>
    <property type="project" value="InterPro"/>
</dbReference>
<keyword evidence="4" id="KW-0238">DNA-binding</keyword>
<dbReference type="SUPFAM" id="SSF54447">
    <property type="entry name" value="ssDNA-binding transcriptional regulator domain"/>
    <property type="match status" value="1"/>
</dbReference>
<evidence type="ECO:0000256" key="1">
    <source>
        <dbReference type="ARBA" id="ARBA00004123"/>
    </source>
</evidence>
<gene>
    <name evidence="9" type="ORF">BO78DRAFT_395145</name>
</gene>
<keyword evidence="5" id="KW-0804">Transcription</keyword>
<proteinExistence type="inferred from homology"/>
<name>A0A319EN54_ASPSB</name>
<keyword evidence="10" id="KW-1185">Reference proteome</keyword>
<evidence type="ECO:0000259" key="8">
    <source>
        <dbReference type="Pfam" id="PF02229"/>
    </source>
</evidence>
<feature type="region of interest" description="Disordered" evidence="7">
    <location>
        <begin position="119"/>
        <end position="170"/>
    </location>
</feature>